<sequence>MIMTPIRLAIVAALLTASGAGAAADRYASPLVGKPAPDAELTLIDGSKVRLADLRGQVVILNFWATWCVPCRAELPLLDAYYRTQQKHGLRVFAVATEDSVPVFRMKPLFAAMAITPTRRVKGKYPLIGNAVPTNYVIDRAGVVRYAKAASLDLDDLNTIVAPPAVDTKVKRSATPAWLSAATVSPPPATETRLPSCVSAAAVRARLTVATSKGGVSNAPIGPFHTSVRQFFSTSPSASTALGPTSRIISSAATS</sequence>
<dbReference type="InterPro" id="IPR036249">
    <property type="entry name" value="Thioredoxin-like_sf"/>
</dbReference>
<reference evidence="3 4" key="1">
    <citation type="journal article" date="2017" name="Curr. Biol.">
        <title>Genome architecture and evolution of a unichromosomal asexual nematode.</title>
        <authorList>
            <person name="Fradin H."/>
            <person name="Zegar C."/>
            <person name="Gutwein M."/>
            <person name="Lucas J."/>
            <person name="Kovtun M."/>
            <person name="Corcoran D."/>
            <person name="Baugh L.R."/>
            <person name="Kiontke K."/>
            <person name="Gunsalus K."/>
            <person name="Fitch D.H."/>
            <person name="Piano F."/>
        </authorList>
    </citation>
    <scope>NUCLEOTIDE SEQUENCE [LARGE SCALE GENOMIC DNA]</scope>
    <source>
        <strain evidence="3">PF1309</strain>
    </source>
</reference>
<dbReference type="Pfam" id="PF00578">
    <property type="entry name" value="AhpC-TSA"/>
    <property type="match status" value="1"/>
</dbReference>
<dbReference type="SUPFAM" id="SSF52833">
    <property type="entry name" value="Thioredoxin-like"/>
    <property type="match status" value="1"/>
</dbReference>
<proteinExistence type="predicted"/>
<name>A0A2A2K1V6_9BILA</name>
<dbReference type="AlphaFoldDB" id="A0A2A2K1V6"/>
<dbReference type="PROSITE" id="PS51352">
    <property type="entry name" value="THIOREDOXIN_2"/>
    <property type="match status" value="1"/>
</dbReference>
<dbReference type="PANTHER" id="PTHR42852">
    <property type="entry name" value="THIOL:DISULFIDE INTERCHANGE PROTEIN DSBE"/>
    <property type="match status" value="1"/>
</dbReference>
<feature type="chain" id="PRO_5012494340" description="Thioredoxin domain-containing protein" evidence="1">
    <location>
        <begin position="25"/>
        <end position="255"/>
    </location>
</feature>
<accession>A0A2A2K1V6</accession>
<dbReference type="PROSITE" id="PS00194">
    <property type="entry name" value="THIOREDOXIN_1"/>
    <property type="match status" value="1"/>
</dbReference>
<dbReference type="InterPro" id="IPR050553">
    <property type="entry name" value="Thioredoxin_ResA/DsbE_sf"/>
</dbReference>
<comment type="caution">
    <text evidence="3">The sequence shown here is derived from an EMBL/GenBank/DDBJ whole genome shotgun (WGS) entry which is preliminary data.</text>
</comment>
<dbReference type="GO" id="GO:0016491">
    <property type="term" value="F:oxidoreductase activity"/>
    <property type="evidence" value="ECO:0007669"/>
    <property type="project" value="InterPro"/>
</dbReference>
<gene>
    <name evidence="3" type="ORF">WR25_07283</name>
</gene>
<dbReference type="CDD" id="cd02966">
    <property type="entry name" value="TlpA_like_family"/>
    <property type="match status" value="1"/>
</dbReference>
<keyword evidence="4" id="KW-1185">Reference proteome</keyword>
<dbReference type="OrthoDB" id="10065394at2759"/>
<dbReference type="InterPro" id="IPR017937">
    <property type="entry name" value="Thioredoxin_CS"/>
</dbReference>
<feature type="signal peptide" evidence="1">
    <location>
        <begin position="1"/>
        <end position="24"/>
    </location>
</feature>
<dbReference type="EMBL" id="LIAE01009869">
    <property type="protein sequence ID" value="PAV67908.1"/>
    <property type="molecule type" value="Genomic_DNA"/>
</dbReference>
<organism evidence="3 4">
    <name type="scientific">Diploscapter pachys</name>
    <dbReference type="NCBI Taxonomy" id="2018661"/>
    <lineage>
        <taxon>Eukaryota</taxon>
        <taxon>Metazoa</taxon>
        <taxon>Ecdysozoa</taxon>
        <taxon>Nematoda</taxon>
        <taxon>Chromadorea</taxon>
        <taxon>Rhabditida</taxon>
        <taxon>Rhabditina</taxon>
        <taxon>Rhabditomorpha</taxon>
        <taxon>Rhabditoidea</taxon>
        <taxon>Rhabditidae</taxon>
        <taxon>Diploscapter</taxon>
    </lineage>
</organism>
<dbReference type="Gene3D" id="3.40.30.10">
    <property type="entry name" value="Glutaredoxin"/>
    <property type="match status" value="1"/>
</dbReference>
<evidence type="ECO:0000313" key="3">
    <source>
        <dbReference type="EMBL" id="PAV67908.1"/>
    </source>
</evidence>
<feature type="domain" description="Thioredoxin" evidence="2">
    <location>
        <begin position="30"/>
        <end position="166"/>
    </location>
</feature>
<dbReference type="PANTHER" id="PTHR42852:SF13">
    <property type="entry name" value="PROTEIN DIPZ"/>
    <property type="match status" value="1"/>
</dbReference>
<protein>
    <recommendedName>
        <fullName evidence="2">Thioredoxin domain-containing protein</fullName>
    </recommendedName>
</protein>
<keyword evidence="1" id="KW-0732">Signal</keyword>
<dbReference type="InterPro" id="IPR013766">
    <property type="entry name" value="Thioredoxin_domain"/>
</dbReference>
<dbReference type="GO" id="GO:0016209">
    <property type="term" value="F:antioxidant activity"/>
    <property type="evidence" value="ECO:0007669"/>
    <property type="project" value="InterPro"/>
</dbReference>
<dbReference type="InterPro" id="IPR000866">
    <property type="entry name" value="AhpC/TSA"/>
</dbReference>
<dbReference type="Proteomes" id="UP000218231">
    <property type="component" value="Unassembled WGS sequence"/>
</dbReference>
<evidence type="ECO:0000259" key="2">
    <source>
        <dbReference type="PROSITE" id="PS51352"/>
    </source>
</evidence>
<evidence type="ECO:0000313" key="4">
    <source>
        <dbReference type="Proteomes" id="UP000218231"/>
    </source>
</evidence>
<evidence type="ECO:0000256" key="1">
    <source>
        <dbReference type="SAM" id="SignalP"/>
    </source>
</evidence>